<keyword evidence="1" id="KW-0472">Membrane</keyword>
<name>W0A1H8_9SPHN</name>
<organism evidence="2 3">
    <name type="scientific">Sphingomonas sanxanigenens DSM 19645 = NX02</name>
    <dbReference type="NCBI Taxonomy" id="1123269"/>
    <lineage>
        <taxon>Bacteria</taxon>
        <taxon>Pseudomonadati</taxon>
        <taxon>Pseudomonadota</taxon>
        <taxon>Alphaproteobacteria</taxon>
        <taxon>Sphingomonadales</taxon>
        <taxon>Sphingomonadaceae</taxon>
        <taxon>Sphingomonas</taxon>
    </lineage>
</organism>
<proteinExistence type="predicted"/>
<evidence type="ECO:0000313" key="3">
    <source>
        <dbReference type="Proteomes" id="UP000018851"/>
    </source>
</evidence>
<sequence length="52" mass="5749">MAGRRIMANEEIHVDKEDARAGSTPHVVRYILIISLVLVILAFIGITMWGGN</sequence>
<dbReference type="STRING" id="1123269.NX02_00125"/>
<gene>
    <name evidence="2" type="ORF">NX02_00125</name>
</gene>
<dbReference type="EMBL" id="CP006644">
    <property type="protein sequence ID" value="AHE51794.1"/>
    <property type="molecule type" value="Genomic_DNA"/>
</dbReference>
<dbReference type="KEGG" id="ssan:NX02_00125"/>
<reference evidence="2 3" key="1">
    <citation type="submission" date="2013-07" db="EMBL/GenBank/DDBJ databases">
        <title>Completed genome of Sphingomonas sanxanigenens NX02.</title>
        <authorList>
            <person name="Ma T."/>
            <person name="Huang H."/>
            <person name="Wu M."/>
            <person name="Li X."/>
            <person name="Li G."/>
        </authorList>
    </citation>
    <scope>NUCLEOTIDE SEQUENCE [LARGE SCALE GENOMIC DNA]</scope>
    <source>
        <strain evidence="2 3">NX02</strain>
    </source>
</reference>
<dbReference type="AlphaFoldDB" id="W0A1H8"/>
<keyword evidence="1" id="KW-0812">Transmembrane</keyword>
<accession>W0A1H8</accession>
<dbReference type="PATRIC" id="fig|1123269.5.peg.24"/>
<dbReference type="Proteomes" id="UP000018851">
    <property type="component" value="Chromosome"/>
</dbReference>
<evidence type="ECO:0000256" key="1">
    <source>
        <dbReference type="SAM" id="Phobius"/>
    </source>
</evidence>
<keyword evidence="3" id="KW-1185">Reference proteome</keyword>
<dbReference type="HOGENOM" id="CLU_217669_0_0_5"/>
<protein>
    <submittedName>
        <fullName evidence="2">Uncharacterized protein</fullName>
    </submittedName>
</protein>
<feature type="transmembrane region" description="Helical" evidence="1">
    <location>
        <begin position="30"/>
        <end position="50"/>
    </location>
</feature>
<evidence type="ECO:0000313" key="2">
    <source>
        <dbReference type="EMBL" id="AHE51794.1"/>
    </source>
</evidence>
<keyword evidence="1" id="KW-1133">Transmembrane helix</keyword>